<dbReference type="EnsemblMetazoa" id="MDOA005574-RB">
    <property type="protein sequence ID" value="MDOA005574-PB"/>
    <property type="gene ID" value="MDOA005574"/>
</dbReference>
<reference evidence="1" key="1">
    <citation type="submission" date="2020-05" db="UniProtKB">
        <authorList>
            <consortium name="EnsemblMetazoa"/>
        </authorList>
    </citation>
    <scope>IDENTIFICATION</scope>
    <source>
        <strain evidence="1">Aabys</strain>
    </source>
</reference>
<dbReference type="InterPro" id="IPR038606">
    <property type="entry name" value="To_sf"/>
</dbReference>
<dbReference type="STRING" id="7370.A0A1I8MJL1"/>
<sequence>MFAAERCCSFLIVAVTLFHMCLANLPPSIVPCHRDNPDLNNCIIKAVEDLRPLLATGELGEGYRSPPLEPLYLDNIELGRGRQFEAVFSEMVVKGGNFTGKYFMKLNILLLDIQGRGNMRGYCENAKALVKIRGVRVPMPDGLEYVRFTRLPLKINIDVFKLHLDNLFNGDRILGDVGNTIINDNQDLYLSEIIPGLERGLSKKFLDIANMMMANTTFDEMFPL</sequence>
<dbReference type="eggNOG" id="ENOG502S3EM">
    <property type="taxonomic scope" value="Eukaryota"/>
</dbReference>
<dbReference type="VEuPathDB" id="VectorBase:MDOA005574"/>
<dbReference type="AlphaFoldDB" id="A0A1I8MJL1"/>
<dbReference type="PANTHER" id="PTHR11008:SF39">
    <property type="entry name" value="CIRCADIAN CLOCK-CONTROLLED PROTEIN-LIKE PROTEIN"/>
    <property type="match status" value="1"/>
</dbReference>
<evidence type="ECO:0000313" key="1">
    <source>
        <dbReference type="EnsemblMetazoa" id="MDOA005574-PB"/>
    </source>
</evidence>
<proteinExistence type="predicted"/>
<dbReference type="Pfam" id="PF06585">
    <property type="entry name" value="JHBP"/>
    <property type="match status" value="2"/>
</dbReference>
<dbReference type="PANTHER" id="PTHR11008">
    <property type="entry name" value="PROTEIN TAKEOUT-LIKE PROTEIN"/>
    <property type="match status" value="1"/>
</dbReference>
<dbReference type="Gene3D" id="3.15.10.30">
    <property type="entry name" value="Haemolymph juvenile hormone binding protein"/>
    <property type="match status" value="2"/>
</dbReference>
<dbReference type="GO" id="GO:0005615">
    <property type="term" value="C:extracellular space"/>
    <property type="evidence" value="ECO:0007669"/>
    <property type="project" value="TreeGrafter"/>
</dbReference>
<name>A0A1I8MJL1_MUSDO</name>
<dbReference type="SMART" id="SM00700">
    <property type="entry name" value="JHBP"/>
    <property type="match status" value="1"/>
</dbReference>
<protein>
    <submittedName>
        <fullName evidence="1">Uncharacterized protein</fullName>
    </submittedName>
</protein>
<accession>A0A1I8MJL1</accession>
<organism evidence="1">
    <name type="scientific">Musca domestica</name>
    <name type="common">House fly</name>
    <dbReference type="NCBI Taxonomy" id="7370"/>
    <lineage>
        <taxon>Eukaryota</taxon>
        <taxon>Metazoa</taxon>
        <taxon>Ecdysozoa</taxon>
        <taxon>Arthropoda</taxon>
        <taxon>Hexapoda</taxon>
        <taxon>Insecta</taxon>
        <taxon>Pterygota</taxon>
        <taxon>Neoptera</taxon>
        <taxon>Endopterygota</taxon>
        <taxon>Diptera</taxon>
        <taxon>Brachycera</taxon>
        <taxon>Muscomorpha</taxon>
        <taxon>Muscoidea</taxon>
        <taxon>Muscidae</taxon>
        <taxon>Musca</taxon>
    </lineage>
</organism>
<dbReference type="InterPro" id="IPR010562">
    <property type="entry name" value="Haemolymph_juvenile_hormone-bd"/>
</dbReference>
<dbReference type="VEuPathDB" id="VectorBase:MDOMA2_001651"/>